<keyword evidence="1" id="KW-1133">Transmembrane helix</keyword>
<gene>
    <name evidence="2" type="ORF">HNQ80_002116</name>
</gene>
<dbReference type="AlphaFoldDB" id="A0A841L0Y1"/>
<dbReference type="EMBL" id="JACHEN010000011">
    <property type="protein sequence ID" value="MBB6216025.1"/>
    <property type="molecule type" value="Genomic_DNA"/>
</dbReference>
<dbReference type="InterPro" id="IPR014203">
    <property type="entry name" value="Spore_V_AC"/>
</dbReference>
<sequence>MMQNKKLQSINKQQEYNEYVQQKIPKPSYVKNCIWAFIVGGLICVFGQFLGNVFKGMGLSKEDVATAVPMVLVFLGAFFTGLGVYDQLGKRAGAGSIVPITGFANSIVSPAMEFKREGFVFGVAAKMFLLAGPVLVYGFGSSIIVGLLYYFLGR</sequence>
<name>A0A841L0Y1_9FIRM</name>
<evidence type="ECO:0000313" key="2">
    <source>
        <dbReference type="EMBL" id="MBB6216025.1"/>
    </source>
</evidence>
<dbReference type="InterPro" id="IPR005562">
    <property type="entry name" value="SpoVA"/>
</dbReference>
<evidence type="ECO:0000313" key="3">
    <source>
        <dbReference type="Proteomes" id="UP000579281"/>
    </source>
</evidence>
<feature type="transmembrane region" description="Helical" evidence="1">
    <location>
        <begin position="66"/>
        <end position="85"/>
    </location>
</feature>
<comment type="caution">
    <text evidence="2">The sequence shown here is derived from an EMBL/GenBank/DDBJ whole genome shotgun (WGS) entry which is preliminary data.</text>
</comment>
<evidence type="ECO:0000256" key="1">
    <source>
        <dbReference type="SAM" id="Phobius"/>
    </source>
</evidence>
<keyword evidence="3" id="KW-1185">Reference proteome</keyword>
<feature type="transmembrane region" description="Helical" evidence="1">
    <location>
        <begin position="33"/>
        <end position="54"/>
    </location>
</feature>
<keyword evidence="1" id="KW-0472">Membrane</keyword>
<dbReference type="PANTHER" id="PTHR38450">
    <property type="entry name" value="STAGE V SPORULATION PROTEIN AC-RELATED"/>
    <property type="match status" value="1"/>
</dbReference>
<dbReference type="PANTHER" id="PTHR38450:SF1">
    <property type="entry name" value="STAGE V SPORULATION PROTEIN AC"/>
    <property type="match status" value="1"/>
</dbReference>
<proteinExistence type="predicted"/>
<dbReference type="Pfam" id="PF03862">
    <property type="entry name" value="SpoVAC_SpoVAEB"/>
    <property type="match status" value="1"/>
</dbReference>
<feature type="transmembrane region" description="Helical" evidence="1">
    <location>
        <begin position="92"/>
        <end position="108"/>
    </location>
</feature>
<accession>A0A841L0Y1</accession>
<protein>
    <submittedName>
        <fullName evidence="2">Stage V sporulation protein AC</fullName>
    </submittedName>
</protein>
<dbReference type="Proteomes" id="UP000579281">
    <property type="component" value="Unassembled WGS sequence"/>
</dbReference>
<feature type="transmembrane region" description="Helical" evidence="1">
    <location>
        <begin position="128"/>
        <end position="152"/>
    </location>
</feature>
<organism evidence="2 3">
    <name type="scientific">Anaerosolibacter carboniphilus</name>
    <dbReference type="NCBI Taxonomy" id="1417629"/>
    <lineage>
        <taxon>Bacteria</taxon>
        <taxon>Bacillati</taxon>
        <taxon>Bacillota</taxon>
        <taxon>Clostridia</taxon>
        <taxon>Peptostreptococcales</taxon>
        <taxon>Thermotaleaceae</taxon>
        <taxon>Anaerosolibacter</taxon>
    </lineage>
</organism>
<dbReference type="NCBIfam" id="TIGR02838">
    <property type="entry name" value="spore_V_AC"/>
    <property type="match status" value="1"/>
</dbReference>
<reference evidence="2 3" key="1">
    <citation type="submission" date="2020-08" db="EMBL/GenBank/DDBJ databases">
        <title>Genomic Encyclopedia of Type Strains, Phase IV (KMG-IV): sequencing the most valuable type-strain genomes for metagenomic binning, comparative biology and taxonomic classification.</title>
        <authorList>
            <person name="Goeker M."/>
        </authorList>
    </citation>
    <scope>NUCLEOTIDE SEQUENCE [LARGE SCALE GENOMIC DNA]</scope>
    <source>
        <strain evidence="2 3">DSM 103526</strain>
    </source>
</reference>
<keyword evidence="1" id="KW-0812">Transmembrane</keyword>